<gene>
    <name evidence="4" type="primary">TPHA0B04890</name>
    <name evidence="4" type="ordered locus">TPHA_0B04890</name>
</gene>
<dbReference type="SUPFAM" id="SSF54197">
    <property type="entry name" value="HIT-like"/>
    <property type="match status" value="1"/>
</dbReference>
<dbReference type="InterPro" id="IPR019200">
    <property type="entry name" value="ATP_adenylylTrfase_C"/>
</dbReference>
<dbReference type="InterPro" id="IPR036265">
    <property type="entry name" value="HIT-like_sf"/>
</dbReference>
<evidence type="ECO:0000256" key="1">
    <source>
        <dbReference type="PIRSR" id="PIRSR000846-1"/>
    </source>
</evidence>
<dbReference type="OMA" id="FNAVCFT"/>
<dbReference type="AlphaFoldDB" id="G8BQ78"/>
<dbReference type="GO" id="GO:0003877">
    <property type="term" value="F:ATP:ADP adenylyltransferase activity"/>
    <property type="evidence" value="ECO:0007669"/>
    <property type="project" value="InterPro"/>
</dbReference>
<feature type="domain" description="Ap4A phosphorylase 1/2 N-terminal" evidence="3">
    <location>
        <begin position="8"/>
        <end position="169"/>
    </location>
</feature>
<protein>
    <submittedName>
        <fullName evidence="4">Uncharacterized protein</fullName>
    </submittedName>
</protein>
<dbReference type="PANTHER" id="PTHR38420">
    <property type="entry name" value="AP-4-A PHOSPHORYLASE II"/>
    <property type="match status" value="1"/>
</dbReference>
<dbReference type="RefSeq" id="XP_003684593.1">
    <property type="nucleotide sequence ID" value="XM_003684545.1"/>
</dbReference>
<dbReference type="PANTHER" id="PTHR38420:SF1">
    <property type="entry name" value="PUTATIVE (AFU_ORTHOLOGUE AFUA_5G14690)-RELATED"/>
    <property type="match status" value="1"/>
</dbReference>
<dbReference type="KEGG" id="tpf:TPHA_0B04890"/>
<evidence type="ECO:0000313" key="5">
    <source>
        <dbReference type="Proteomes" id="UP000005666"/>
    </source>
</evidence>
<accession>G8BQ78</accession>
<keyword evidence="5" id="KW-1185">Reference proteome</keyword>
<reference evidence="4 5" key="1">
    <citation type="journal article" date="2011" name="Proc. Natl. Acad. Sci. U.S.A.">
        <title>Evolutionary erosion of yeast sex chromosomes by mating-type switching accidents.</title>
        <authorList>
            <person name="Gordon J.L."/>
            <person name="Armisen D."/>
            <person name="Proux-Wera E."/>
            <person name="Oheigeartaigh S.S."/>
            <person name="Byrne K.P."/>
            <person name="Wolfe K.H."/>
        </authorList>
    </citation>
    <scope>NUCLEOTIDE SEQUENCE [LARGE SCALE GENOMIC DNA]</scope>
    <source>
        <strain evidence="5">ATCC 24235 / CBS 4417 / NBRC 1672 / NRRL Y-8282 / UCD 70-5</strain>
    </source>
</reference>
<dbReference type="eggNOG" id="ENOG502QRAQ">
    <property type="taxonomic scope" value="Eukaryota"/>
</dbReference>
<dbReference type="HOGENOM" id="CLU_049915_1_0_1"/>
<feature type="domain" description="ATP adenylyltransferase C-terminal" evidence="2">
    <location>
        <begin position="194"/>
        <end position="302"/>
    </location>
</feature>
<dbReference type="InterPro" id="IPR045759">
    <property type="entry name" value="Ap4A_phos1/2_N"/>
</dbReference>
<proteinExistence type="predicted"/>
<dbReference type="OrthoDB" id="10267950at2759"/>
<dbReference type="InterPro" id="IPR043171">
    <property type="entry name" value="Ap4A_phos1/2-like"/>
</dbReference>
<evidence type="ECO:0000259" key="2">
    <source>
        <dbReference type="Pfam" id="PF09830"/>
    </source>
</evidence>
<feature type="active site" description="Nucleophile" evidence="1">
    <location>
        <position position="162"/>
    </location>
</feature>
<dbReference type="PIRSF" id="PIRSF000846">
    <property type="entry name" value="ATP_adenylyltr"/>
    <property type="match status" value="1"/>
</dbReference>
<dbReference type="Pfam" id="PF09830">
    <property type="entry name" value="ATP_transf"/>
    <property type="match status" value="1"/>
</dbReference>
<dbReference type="GO" id="GO:0009164">
    <property type="term" value="P:nucleoside catabolic process"/>
    <property type="evidence" value="ECO:0007669"/>
    <property type="project" value="EnsemblFungi"/>
</dbReference>
<dbReference type="InterPro" id="IPR009163">
    <property type="entry name" value="Ap4A_phos1/2"/>
</dbReference>
<dbReference type="Proteomes" id="UP000005666">
    <property type="component" value="Chromosome 2"/>
</dbReference>
<dbReference type="GO" id="GO:0004780">
    <property type="term" value="F:sulfate adenylyltransferase (ADP) activity"/>
    <property type="evidence" value="ECO:0007669"/>
    <property type="project" value="EnsemblFungi"/>
</dbReference>
<dbReference type="STRING" id="1071381.G8BQ78"/>
<dbReference type="GeneID" id="11534968"/>
<evidence type="ECO:0000313" key="4">
    <source>
        <dbReference type="EMBL" id="CCE62159.1"/>
    </source>
</evidence>
<dbReference type="Gene3D" id="3.30.428.70">
    <property type="match status" value="1"/>
</dbReference>
<dbReference type="GO" id="GO:0009165">
    <property type="term" value="P:nucleotide biosynthetic process"/>
    <property type="evidence" value="ECO:0007669"/>
    <property type="project" value="EnsemblFungi"/>
</dbReference>
<dbReference type="GO" id="GO:0008796">
    <property type="term" value="F:bis(5'-nucleosyl)-tetraphosphatase activity"/>
    <property type="evidence" value="ECO:0007669"/>
    <property type="project" value="EnsemblFungi"/>
</dbReference>
<organism evidence="4 5">
    <name type="scientific">Tetrapisispora phaffii (strain ATCC 24235 / CBS 4417 / NBRC 1672 / NRRL Y-8282 / UCD 70-5)</name>
    <name type="common">Yeast</name>
    <name type="synonym">Fabospora phaffii</name>
    <dbReference type="NCBI Taxonomy" id="1071381"/>
    <lineage>
        <taxon>Eukaryota</taxon>
        <taxon>Fungi</taxon>
        <taxon>Dikarya</taxon>
        <taxon>Ascomycota</taxon>
        <taxon>Saccharomycotina</taxon>
        <taxon>Saccharomycetes</taxon>
        <taxon>Saccharomycetales</taxon>
        <taxon>Saccharomycetaceae</taxon>
        <taxon>Tetrapisispora</taxon>
    </lineage>
</organism>
<sequence>MLDDMGLPENISELISNKYTEAIKNKDIEFVETKRIHFSDEHTGMDYLICLVATLAKKPERDDIDIKVKRNPFEVPEPELTVLNDALGDGRYKLVLNKFPVIPEHGLLITNKFEQQKVPLTIEDVAAAHQLARSLENDIDGQKHIIFYNCGIDAGSSQDHKHMQVLRVPEGFELLQDKIVADASATSLEPLYNKKVSFAHFVMKLPIESSKEYLYKCYTELLQKAILTKPSDLQEQKDHNVIICKDWICVIPRASTKARSMDIAFNSLGYSGIILVKHLSVFNEIANQPSQMDKLLLECGFPNVRQPID</sequence>
<evidence type="ECO:0000259" key="3">
    <source>
        <dbReference type="Pfam" id="PF19327"/>
    </source>
</evidence>
<dbReference type="GO" id="GO:0005524">
    <property type="term" value="F:ATP binding"/>
    <property type="evidence" value="ECO:0007669"/>
    <property type="project" value="InterPro"/>
</dbReference>
<name>G8BQ78_TETPH</name>
<dbReference type="EMBL" id="HE612857">
    <property type="protein sequence ID" value="CCE62159.1"/>
    <property type="molecule type" value="Genomic_DNA"/>
</dbReference>
<dbReference type="Pfam" id="PF19327">
    <property type="entry name" value="Ap4A_phos_N"/>
    <property type="match status" value="1"/>
</dbReference>